<dbReference type="InterPro" id="IPR001128">
    <property type="entry name" value="Cyt_P450"/>
</dbReference>
<evidence type="ECO:0000313" key="3">
    <source>
        <dbReference type="EMBL" id="PSJ42073.1"/>
    </source>
</evidence>
<sequence length="389" mass="42544">MTADFDPLAAETFDSPHDDYRRLRASCPVAHAEAWGGFWALTKHADVAAAAADSDTYITSQQNVVPKVAFTGRRPPLHLDPPEHTPYRRAISPLLTPKKVERLRPDVRAICGDLLAPMVAKGGGDICTEFSSRMPVLVFGRWMNLPPDQVESLGEVGRRFNVAVQSADLEATKESSLLLYDMARGLVAERKARPLDPESDVTSSLLAARADGEPLPEEMIVGMIRQVLVVGIIAPTVMIGSICVHLSRDRALQDRLRAEPALIPSAIEEFLRLYTPYRGFARTAVRDIELRGRTIPAGEPIALVYASANRDEEVFDDAESFRLDRDNIRDSLAFGRGTHHCPGAALARLELAVALEEILAHTTGFSLDGAVVPTRMPEIGALKVPLAFE</sequence>
<dbReference type="GO" id="GO:0016705">
    <property type="term" value="F:oxidoreductase activity, acting on paired donors, with incorporation or reduction of molecular oxygen"/>
    <property type="evidence" value="ECO:0007669"/>
    <property type="project" value="InterPro"/>
</dbReference>
<dbReference type="GO" id="GO:0005506">
    <property type="term" value="F:iron ion binding"/>
    <property type="evidence" value="ECO:0007669"/>
    <property type="project" value="InterPro"/>
</dbReference>
<comment type="similarity">
    <text evidence="1 2">Belongs to the cytochrome P450 family.</text>
</comment>
<dbReference type="Pfam" id="PF00067">
    <property type="entry name" value="p450"/>
    <property type="match status" value="1"/>
</dbReference>
<evidence type="ECO:0000256" key="2">
    <source>
        <dbReference type="RuleBase" id="RU000461"/>
    </source>
</evidence>
<dbReference type="Proteomes" id="UP000241167">
    <property type="component" value="Unassembled WGS sequence"/>
</dbReference>
<protein>
    <submittedName>
        <fullName evidence="3">Cytochrome P450</fullName>
    </submittedName>
</protein>
<keyword evidence="2" id="KW-0560">Oxidoreductase</keyword>
<proteinExistence type="inferred from homology"/>
<dbReference type="InterPro" id="IPR036396">
    <property type="entry name" value="Cyt_P450_sf"/>
</dbReference>
<dbReference type="InterPro" id="IPR017972">
    <property type="entry name" value="Cyt_P450_CS"/>
</dbReference>
<dbReference type="PROSITE" id="PS00086">
    <property type="entry name" value="CYTOCHROME_P450"/>
    <property type="match status" value="1"/>
</dbReference>
<keyword evidence="2" id="KW-0479">Metal-binding</keyword>
<comment type="caution">
    <text evidence="3">The sequence shown here is derived from an EMBL/GenBank/DDBJ whole genome shotgun (WGS) entry which is preliminary data.</text>
</comment>
<keyword evidence="2" id="KW-0408">Iron</keyword>
<keyword evidence="4" id="KW-1185">Reference proteome</keyword>
<gene>
    <name evidence="3" type="ORF">C7I55_07465</name>
</gene>
<dbReference type="RefSeq" id="WP_106512241.1">
    <property type="nucleotide sequence ID" value="NZ_PXYI01000002.1"/>
</dbReference>
<organism evidence="3 4">
    <name type="scientific">Allosphingosinicella deserti</name>
    <dbReference type="NCBI Taxonomy" id="2116704"/>
    <lineage>
        <taxon>Bacteria</taxon>
        <taxon>Pseudomonadati</taxon>
        <taxon>Pseudomonadota</taxon>
        <taxon>Alphaproteobacteria</taxon>
        <taxon>Sphingomonadales</taxon>
        <taxon>Sphingomonadaceae</taxon>
        <taxon>Allosphingosinicella</taxon>
    </lineage>
</organism>
<name>A0A2P7QVU7_9SPHN</name>
<dbReference type="Gene3D" id="1.10.630.10">
    <property type="entry name" value="Cytochrome P450"/>
    <property type="match status" value="1"/>
</dbReference>
<dbReference type="InterPro" id="IPR002397">
    <property type="entry name" value="Cyt_P450_B"/>
</dbReference>
<evidence type="ECO:0000313" key="4">
    <source>
        <dbReference type="Proteomes" id="UP000241167"/>
    </source>
</evidence>
<dbReference type="GO" id="GO:0004497">
    <property type="term" value="F:monooxygenase activity"/>
    <property type="evidence" value="ECO:0007669"/>
    <property type="project" value="UniProtKB-KW"/>
</dbReference>
<evidence type="ECO:0000256" key="1">
    <source>
        <dbReference type="ARBA" id="ARBA00010617"/>
    </source>
</evidence>
<dbReference type="PRINTS" id="PR00359">
    <property type="entry name" value="BP450"/>
</dbReference>
<accession>A0A2P7QVU7</accession>
<reference evidence="3 4" key="1">
    <citation type="submission" date="2018-03" db="EMBL/GenBank/DDBJ databases">
        <title>The draft genome of Sphingosinicella sp. GL-C-18.</title>
        <authorList>
            <person name="Liu L."/>
            <person name="Li L."/>
            <person name="Liang L."/>
            <person name="Zhang X."/>
            <person name="Wang T."/>
        </authorList>
    </citation>
    <scope>NUCLEOTIDE SEQUENCE [LARGE SCALE GENOMIC DNA]</scope>
    <source>
        <strain evidence="3 4">GL-C-18</strain>
    </source>
</reference>
<dbReference type="SUPFAM" id="SSF48264">
    <property type="entry name" value="Cytochrome P450"/>
    <property type="match status" value="1"/>
</dbReference>
<dbReference type="GO" id="GO:0020037">
    <property type="term" value="F:heme binding"/>
    <property type="evidence" value="ECO:0007669"/>
    <property type="project" value="InterPro"/>
</dbReference>
<dbReference type="EMBL" id="PXYI01000002">
    <property type="protein sequence ID" value="PSJ42073.1"/>
    <property type="molecule type" value="Genomic_DNA"/>
</dbReference>
<dbReference type="OrthoDB" id="5522954at2"/>
<dbReference type="AlphaFoldDB" id="A0A2P7QVU7"/>
<dbReference type="PANTHER" id="PTHR46696:SF6">
    <property type="entry name" value="P450, PUTATIVE (EUROFUNG)-RELATED"/>
    <property type="match status" value="1"/>
</dbReference>
<keyword evidence="2" id="KW-0503">Monooxygenase</keyword>
<keyword evidence="2" id="KW-0349">Heme</keyword>
<dbReference type="PANTHER" id="PTHR46696">
    <property type="entry name" value="P450, PUTATIVE (EUROFUNG)-RELATED"/>
    <property type="match status" value="1"/>
</dbReference>